<name>A0A699QXK9_TANCI</name>
<reference evidence="1" key="1">
    <citation type="journal article" date="2019" name="Sci. Rep.">
        <title>Draft genome of Tanacetum cinerariifolium, the natural source of mosquito coil.</title>
        <authorList>
            <person name="Yamashiro T."/>
            <person name="Shiraishi A."/>
            <person name="Satake H."/>
            <person name="Nakayama K."/>
        </authorList>
    </citation>
    <scope>NUCLEOTIDE SEQUENCE</scope>
</reference>
<proteinExistence type="predicted"/>
<dbReference type="EMBL" id="BKCJ011044685">
    <property type="protein sequence ID" value="GFC73891.1"/>
    <property type="molecule type" value="Genomic_DNA"/>
</dbReference>
<protein>
    <submittedName>
        <fullName evidence="1">Uncharacterized protein</fullName>
    </submittedName>
</protein>
<feature type="non-terminal residue" evidence="1">
    <location>
        <position position="83"/>
    </location>
</feature>
<dbReference type="AlphaFoldDB" id="A0A699QXK9"/>
<comment type="caution">
    <text evidence="1">The sequence shown here is derived from an EMBL/GenBank/DDBJ whole genome shotgun (WGS) entry which is preliminary data.</text>
</comment>
<organism evidence="1">
    <name type="scientific">Tanacetum cinerariifolium</name>
    <name type="common">Dalmatian daisy</name>
    <name type="synonym">Chrysanthemum cinerariifolium</name>
    <dbReference type="NCBI Taxonomy" id="118510"/>
    <lineage>
        <taxon>Eukaryota</taxon>
        <taxon>Viridiplantae</taxon>
        <taxon>Streptophyta</taxon>
        <taxon>Embryophyta</taxon>
        <taxon>Tracheophyta</taxon>
        <taxon>Spermatophyta</taxon>
        <taxon>Magnoliopsida</taxon>
        <taxon>eudicotyledons</taxon>
        <taxon>Gunneridae</taxon>
        <taxon>Pentapetalae</taxon>
        <taxon>asterids</taxon>
        <taxon>campanulids</taxon>
        <taxon>Asterales</taxon>
        <taxon>Asteraceae</taxon>
        <taxon>Asteroideae</taxon>
        <taxon>Anthemideae</taxon>
        <taxon>Anthemidinae</taxon>
        <taxon>Tanacetum</taxon>
    </lineage>
</organism>
<gene>
    <name evidence="1" type="ORF">Tci_845861</name>
</gene>
<sequence length="83" mass="9837">MDPNSPKKTIVDKYEFYFQDDAERYRRAYEVYEQFQGMTNQEAEGSGSGIKRTRTYIPRDREEAEAPFVVNGRTYKQGYYLAD</sequence>
<evidence type="ECO:0000313" key="1">
    <source>
        <dbReference type="EMBL" id="GFC73891.1"/>
    </source>
</evidence>
<accession>A0A699QXK9</accession>